<dbReference type="InterPro" id="IPR001296">
    <property type="entry name" value="Glyco_trans_1"/>
</dbReference>
<dbReference type="PANTHER" id="PTHR46401">
    <property type="entry name" value="GLYCOSYLTRANSFERASE WBBK-RELATED"/>
    <property type="match status" value="1"/>
</dbReference>
<reference evidence="5 7" key="1">
    <citation type="journal article" date="2015" name="Appl. Environ. Microbiol.">
        <title>Nanoarchaeota, Their Sulfolobales Host, and Nanoarchaeota Virus Distribution across Yellowstone National Park Hot Springs.</title>
        <authorList>
            <person name="Munson-McGee J.H."/>
            <person name="Field E.K."/>
            <person name="Bateson M."/>
            <person name="Rooney C."/>
            <person name="Stepanauskas R."/>
            <person name="Young M.J."/>
        </authorList>
    </citation>
    <scope>NUCLEOTIDE SEQUENCE [LARGE SCALE GENOMIC DNA]</scope>
    <source>
        <strain evidence="5">SCGC AB-777_F03</strain>
        <strain evidence="6">SCGC AB-777_O03</strain>
    </source>
</reference>
<reference evidence="4" key="4">
    <citation type="submission" date="2021-11" db="EMBL/GenBank/DDBJ databases">
        <authorList>
            <person name="Munson-Mcgee J."/>
            <person name="Field E."/>
            <person name="Bateson M."/>
            <person name="Rooney C."/>
            <person name="Stepanauskas R."/>
            <person name="Young M."/>
        </authorList>
    </citation>
    <scope>NUCLEOTIDE SEQUENCE</scope>
    <source>
        <strain evidence="4">SCGC AB-777_F03</strain>
    </source>
</reference>
<protein>
    <submittedName>
        <fullName evidence="4">Glycosyltransferase family 4 protein</fullName>
    </submittedName>
</protein>
<dbReference type="Pfam" id="PF13439">
    <property type="entry name" value="Glyco_transf_4"/>
    <property type="match status" value="1"/>
</dbReference>
<evidence type="ECO:0000313" key="4">
    <source>
        <dbReference type="EMBL" id="MCC5447052.1"/>
    </source>
</evidence>
<dbReference type="Proteomes" id="UP000245509">
    <property type="component" value="Unassembled WGS sequence"/>
</dbReference>
<dbReference type="EMBL" id="QEFP01000003">
    <property type="protein sequence ID" value="PVU68808.1"/>
    <property type="molecule type" value="Genomic_DNA"/>
</dbReference>
<dbReference type="Proteomes" id="UP000245908">
    <property type="component" value="Unassembled WGS sequence"/>
</dbReference>
<dbReference type="PANTHER" id="PTHR46401:SF2">
    <property type="entry name" value="GLYCOSYLTRANSFERASE WBBK-RELATED"/>
    <property type="match status" value="1"/>
</dbReference>
<dbReference type="SUPFAM" id="SSF53756">
    <property type="entry name" value="UDP-Glycosyltransferase/glycogen phosphorylase"/>
    <property type="match status" value="1"/>
</dbReference>
<reference evidence="4" key="2">
    <citation type="submission" date="2017-05" db="EMBL/GenBank/DDBJ databases">
        <authorList>
            <person name="Munson-Mcgee J.H."/>
        </authorList>
    </citation>
    <scope>NUCLEOTIDE SEQUENCE</scope>
    <source>
        <strain evidence="4">SCGC AB-777_F03</strain>
    </source>
</reference>
<evidence type="ECO:0000313" key="5">
    <source>
        <dbReference type="EMBL" id="PVU68808.1"/>
    </source>
</evidence>
<evidence type="ECO:0000256" key="1">
    <source>
        <dbReference type="ARBA" id="ARBA00022679"/>
    </source>
</evidence>
<dbReference type="GO" id="GO:0016757">
    <property type="term" value="F:glycosyltransferase activity"/>
    <property type="evidence" value="ECO:0007669"/>
    <property type="project" value="InterPro"/>
</dbReference>
<proteinExistence type="predicted"/>
<dbReference type="InterPro" id="IPR028098">
    <property type="entry name" value="Glyco_trans_4-like_N"/>
</dbReference>
<organism evidence="5">
    <name type="scientific">Nanobsidianus stetteri</name>
    <dbReference type="NCBI Taxonomy" id="1294122"/>
    <lineage>
        <taxon>Archaea</taxon>
        <taxon>Nanobdellota</taxon>
        <taxon>Candidatus Nanoarchaeia</taxon>
        <taxon>Nanoarchaeales</taxon>
        <taxon>Nanopusillaceae</taxon>
        <taxon>Candidatus Nanobsidianus</taxon>
    </lineage>
</organism>
<comment type="caution">
    <text evidence="5">The sequence shown here is derived from an EMBL/GenBank/DDBJ whole genome shotgun (WGS) entry which is preliminary data.</text>
</comment>
<dbReference type="EMBL" id="QEFP02000006">
    <property type="protein sequence ID" value="MCC5447052.1"/>
    <property type="molecule type" value="Genomic_DNA"/>
</dbReference>
<dbReference type="AlphaFoldDB" id="A0A2T9WLV1"/>
<reference evidence="5" key="3">
    <citation type="submission" date="2017-05" db="EMBL/GenBank/DDBJ databases">
        <authorList>
            <person name="Song R."/>
            <person name="Chenine A.L."/>
            <person name="Ruprecht R.M."/>
        </authorList>
    </citation>
    <scope>NUCLEOTIDE SEQUENCE</scope>
    <source>
        <strain evidence="5">SCGC AB-777_F03</strain>
        <strain evidence="6">SCGC AB-777_O03</strain>
    </source>
</reference>
<dbReference type="EMBL" id="QEFH01000003">
    <property type="protein sequence ID" value="PVU71572.1"/>
    <property type="molecule type" value="Genomic_DNA"/>
</dbReference>
<dbReference type="RefSeq" id="WP_228615280.1">
    <property type="nucleotide sequence ID" value="NZ_QEFP02000006.1"/>
</dbReference>
<dbReference type="Gene3D" id="3.40.50.2000">
    <property type="entry name" value="Glycogen Phosphorylase B"/>
    <property type="match status" value="2"/>
</dbReference>
<dbReference type="CDD" id="cd03801">
    <property type="entry name" value="GT4_PimA-like"/>
    <property type="match status" value="1"/>
</dbReference>
<gene>
    <name evidence="4" type="ORF">DDW03_001380</name>
    <name evidence="5" type="ORF">DDW03_01150</name>
    <name evidence="6" type="ORF">DDW05_00510</name>
</gene>
<evidence type="ECO:0000259" key="3">
    <source>
        <dbReference type="Pfam" id="PF13439"/>
    </source>
</evidence>
<sequence>MKILFLSWGVFPQKGGGLEKVTYYYLKYLDYFNNNVYLFILNLTDDVKSFWNNKLKNSKIFGLNMKVYQSYIDYFKYESFTLYKRKIIDYKRAVIEYKDRILDVLKNMKLDFDIIYAYDWLTALAGIEIKKIYKKPLVIHFHSLVYDRVGGNPDILKYLFDYDYGIELEACKYADKVIVVSKREKDILVKYYNCDEKKIDVIYNAPDDDFSIKEKINSKIKEKYKIVLYLGRMTMHKGPDYLLRAAKRVLEKRKDVLFIFAGTGEMLEQLIKMAADLNISKNVIFTGWVDDDLAEYLYSIADIFVLPSVSEPFGLTPFEALKYKDFIIISKQTGVYEVLKNAMAVDFWDVNKMADYILALLSYPKLGEYEIKLCLDDIKNLSWKDSVEKLISIFNSLI</sequence>
<evidence type="ECO:0000259" key="2">
    <source>
        <dbReference type="Pfam" id="PF00534"/>
    </source>
</evidence>
<name>A0A2T9WLV1_NANST</name>
<evidence type="ECO:0000313" key="7">
    <source>
        <dbReference type="Proteomes" id="UP000245908"/>
    </source>
</evidence>
<evidence type="ECO:0000313" key="6">
    <source>
        <dbReference type="EMBL" id="PVU71572.1"/>
    </source>
</evidence>
<accession>A0A2T9WLV1</accession>
<feature type="domain" description="Glycosyltransferase subfamily 4-like N-terminal" evidence="3">
    <location>
        <begin position="16"/>
        <end position="209"/>
    </location>
</feature>
<keyword evidence="1" id="KW-0808">Transferase</keyword>
<feature type="domain" description="Glycosyl transferase family 1" evidence="2">
    <location>
        <begin position="215"/>
        <end position="366"/>
    </location>
</feature>
<dbReference type="Pfam" id="PF00534">
    <property type="entry name" value="Glycos_transf_1"/>
    <property type="match status" value="1"/>
</dbReference>